<dbReference type="Gene3D" id="1.20.1260.10">
    <property type="match status" value="1"/>
</dbReference>
<evidence type="ECO:0000256" key="6">
    <source>
        <dbReference type="RuleBase" id="RU361145"/>
    </source>
</evidence>
<reference evidence="8" key="2">
    <citation type="submission" date="2015-06" db="UniProtKB">
        <authorList>
            <consortium name="EnsemblMetazoa"/>
        </authorList>
    </citation>
    <scope>IDENTIFICATION</scope>
</reference>
<comment type="catalytic activity">
    <reaction evidence="6">
        <text>4 Fe(2+) + O2 + 4 H(+) = 4 Fe(3+) + 2 H2O</text>
        <dbReference type="Rhea" id="RHEA:11148"/>
        <dbReference type="ChEBI" id="CHEBI:15377"/>
        <dbReference type="ChEBI" id="CHEBI:15378"/>
        <dbReference type="ChEBI" id="CHEBI:15379"/>
        <dbReference type="ChEBI" id="CHEBI:29033"/>
        <dbReference type="ChEBI" id="CHEBI:29034"/>
        <dbReference type="EC" id="1.16.3.1"/>
    </reaction>
</comment>
<protein>
    <recommendedName>
        <fullName evidence="6">Ferritin</fullName>
        <ecNumber evidence="6">1.16.3.1</ecNumber>
    </recommendedName>
</protein>
<dbReference type="PANTHER" id="PTHR11431">
    <property type="entry name" value="FERRITIN"/>
    <property type="match status" value="1"/>
</dbReference>
<evidence type="ECO:0000256" key="5">
    <source>
        <dbReference type="PIRSR" id="PIRSR601519-1"/>
    </source>
</evidence>
<evidence type="ECO:0000256" key="3">
    <source>
        <dbReference type="ARBA" id="ARBA00022723"/>
    </source>
</evidence>
<evidence type="ECO:0000259" key="7">
    <source>
        <dbReference type="PROSITE" id="PS50905"/>
    </source>
</evidence>
<feature type="binding site" evidence="5">
    <location>
        <position position="76"/>
    </location>
    <ligand>
        <name>Fe cation</name>
        <dbReference type="ChEBI" id="CHEBI:24875"/>
        <label>1</label>
    </ligand>
</feature>
<dbReference type="InterPro" id="IPR008331">
    <property type="entry name" value="Ferritin_DPS_dom"/>
</dbReference>
<keyword evidence="9" id="KW-1185">Reference proteome</keyword>
<dbReference type="AlphaFoldDB" id="T1GUI9"/>
<dbReference type="GO" id="GO:0006826">
    <property type="term" value="P:iron ion transport"/>
    <property type="evidence" value="ECO:0007669"/>
    <property type="project" value="InterPro"/>
</dbReference>
<dbReference type="Pfam" id="PF00210">
    <property type="entry name" value="Ferritin"/>
    <property type="match status" value="1"/>
</dbReference>
<evidence type="ECO:0000256" key="1">
    <source>
        <dbReference type="ARBA" id="ARBA00007513"/>
    </source>
</evidence>
<feature type="domain" description="Ferritin-like diiron" evidence="7">
    <location>
        <begin position="1"/>
        <end position="94"/>
    </location>
</feature>
<dbReference type="STRING" id="36166.T1GUI9"/>
<keyword evidence="6" id="KW-0560">Oxidoreductase</keyword>
<dbReference type="GO" id="GO:0008199">
    <property type="term" value="F:ferric iron binding"/>
    <property type="evidence" value="ECO:0007669"/>
    <property type="project" value="InterPro"/>
</dbReference>
<dbReference type="PANTHER" id="PTHR11431:SF43">
    <property type="entry name" value="FERRITIN"/>
    <property type="match status" value="1"/>
</dbReference>
<evidence type="ECO:0000256" key="4">
    <source>
        <dbReference type="ARBA" id="ARBA00023004"/>
    </source>
</evidence>
<dbReference type="InterPro" id="IPR009040">
    <property type="entry name" value="Ferritin-like_diiron"/>
</dbReference>
<dbReference type="InterPro" id="IPR001519">
    <property type="entry name" value="Ferritin"/>
</dbReference>
<dbReference type="GO" id="GO:0004322">
    <property type="term" value="F:ferroxidase activity"/>
    <property type="evidence" value="ECO:0007669"/>
    <property type="project" value="UniProtKB-EC"/>
</dbReference>
<dbReference type="Proteomes" id="UP000015102">
    <property type="component" value="Unassembled WGS sequence"/>
</dbReference>
<dbReference type="EnsemblMetazoa" id="MESCA007403-RA">
    <property type="protein sequence ID" value="MESCA007403-PA"/>
    <property type="gene ID" value="MESCA007403"/>
</dbReference>
<dbReference type="GO" id="GO:0006879">
    <property type="term" value="P:intracellular iron ion homeostasis"/>
    <property type="evidence" value="ECO:0007669"/>
    <property type="project" value="UniProtKB-KW"/>
</dbReference>
<evidence type="ECO:0000256" key="2">
    <source>
        <dbReference type="ARBA" id="ARBA00022434"/>
    </source>
</evidence>
<sequence length="119" mass="13375">MRGNLTSGITNLITSPQVKKAEWSNAVEALTDALELEAEVTKSIRGVIETCETGKEAKYNDYHLVDYLTGVYLEEQYKGQRELAGKLSTLKKMMTTHGEIGEFLFDKECKELTQHLSCI</sequence>
<comment type="function">
    <text evidence="6">Stores iron in a soluble, non-toxic, readily available form. Important for iron homeostasis. Iron is taken up in the ferrous form and deposited as ferric hydroxides after oxidation.</text>
</comment>
<feature type="binding site" evidence="5">
    <location>
        <position position="37"/>
    </location>
    <ligand>
        <name>Fe cation</name>
        <dbReference type="ChEBI" id="CHEBI:24875"/>
        <label>1</label>
    </ligand>
</feature>
<keyword evidence="3 5" id="KW-0479">Metal-binding</keyword>
<evidence type="ECO:0000313" key="8">
    <source>
        <dbReference type="EnsemblMetazoa" id="MESCA007403-PA"/>
    </source>
</evidence>
<dbReference type="InterPro" id="IPR012347">
    <property type="entry name" value="Ferritin-like"/>
</dbReference>
<dbReference type="SUPFAM" id="SSF47240">
    <property type="entry name" value="Ferritin-like"/>
    <property type="match status" value="1"/>
</dbReference>
<dbReference type="HOGENOM" id="CLU_2067275_0_0_1"/>
<dbReference type="EMBL" id="CAQQ02038927">
    <property type="status" value="NOT_ANNOTATED_CDS"/>
    <property type="molecule type" value="Genomic_DNA"/>
</dbReference>
<accession>T1GUI9</accession>
<dbReference type="EC" id="1.16.3.1" evidence="6"/>
<keyword evidence="2 6" id="KW-0409">Iron storage</keyword>
<dbReference type="GO" id="GO:0005737">
    <property type="term" value="C:cytoplasm"/>
    <property type="evidence" value="ECO:0007669"/>
    <property type="project" value="TreeGrafter"/>
</dbReference>
<dbReference type="GO" id="GO:0008198">
    <property type="term" value="F:ferrous iron binding"/>
    <property type="evidence" value="ECO:0007669"/>
    <property type="project" value="TreeGrafter"/>
</dbReference>
<comment type="similarity">
    <text evidence="1 6">Belongs to the ferritin family.</text>
</comment>
<organism evidence="8 9">
    <name type="scientific">Megaselia scalaris</name>
    <name type="common">Humpbacked fly</name>
    <name type="synonym">Phora scalaris</name>
    <dbReference type="NCBI Taxonomy" id="36166"/>
    <lineage>
        <taxon>Eukaryota</taxon>
        <taxon>Metazoa</taxon>
        <taxon>Ecdysozoa</taxon>
        <taxon>Arthropoda</taxon>
        <taxon>Hexapoda</taxon>
        <taxon>Insecta</taxon>
        <taxon>Pterygota</taxon>
        <taxon>Neoptera</taxon>
        <taxon>Endopterygota</taxon>
        <taxon>Diptera</taxon>
        <taxon>Brachycera</taxon>
        <taxon>Muscomorpha</taxon>
        <taxon>Platypezoidea</taxon>
        <taxon>Phoridae</taxon>
        <taxon>Megaseliini</taxon>
        <taxon>Megaselia</taxon>
    </lineage>
</organism>
<keyword evidence="4 5" id="KW-0408">Iron</keyword>
<dbReference type="InterPro" id="IPR009078">
    <property type="entry name" value="Ferritin-like_SF"/>
</dbReference>
<dbReference type="PROSITE" id="PS50905">
    <property type="entry name" value="FERRITIN_LIKE"/>
    <property type="match status" value="1"/>
</dbReference>
<evidence type="ECO:0000313" key="9">
    <source>
        <dbReference type="Proteomes" id="UP000015102"/>
    </source>
</evidence>
<name>T1GUI9_MEGSC</name>
<proteinExistence type="inferred from homology"/>
<reference evidence="9" key="1">
    <citation type="submission" date="2013-02" db="EMBL/GenBank/DDBJ databases">
        <authorList>
            <person name="Hughes D."/>
        </authorList>
    </citation>
    <scope>NUCLEOTIDE SEQUENCE</scope>
    <source>
        <strain>Durham</strain>
        <strain evidence="9">NC isolate 2 -- Noor lab</strain>
    </source>
</reference>